<evidence type="ECO:0000259" key="2">
    <source>
        <dbReference type="Pfam" id="PF11790"/>
    </source>
</evidence>
<reference evidence="3 4" key="1">
    <citation type="submission" date="2024-02" db="EMBL/GenBank/DDBJ databases">
        <title>Chromosome-scale genome assembly of the rough periwinkle Littorina saxatilis.</title>
        <authorList>
            <person name="De Jode A."/>
            <person name="Faria R."/>
            <person name="Formenti G."/>
            <person name="Sims Y."/>
            <person name="Smith T.P."/>
            <person name="Tracey A."/>
            <person name="Wood J.M.D."/>
            <person name="Zagrodzka Z.B."/>
            <person name="Johannesson K."/>
            <person name="Butlin R.K."/>
            <person name="Leder E.H."/>
        </authorList>
    </citation>
    <scope>NUCLEOTIDE SEQUENCE [LARGE SCALE GENOMIC DNA]</scope>
    <source>
        <strain evidence="3">Snail1</strain>
        <tissue evidence="3">Muscle</tissue>
    </source>
</reference>
<dbReference type="Pfam" id="PF11790">
    <property type="entry name" value="Glyco_hydro_cc"/>
    <property type="match status" value="1"/>
</dbReference>
<gene>
    <name evidence="3" type="ORF">V1264_004903</name>
</gene>
<dbReference type="PANTHER" id="PTHR34154">
    <property type="entry name" value="ALKALI-SENSITIVE LINKAGE PROTEIN 1"/>
    <property type="match status" value="1"/>
</dbReference>
<feature type="chain" id="PRO_5042841673" description="Asl1-like glycosyl hydrolase catalytic domain-containing protein" evidence="1">
    <location>
        <begin position="19"/>
        <end position="266"/>
    </location>
</feature>
<dbReference type="PANTHER" id="PTHR34154:SF3">
    <property type="entry name" value="ALKALI-SENSITIVE LINKAGE PROTEIN 1"/>
    <property type="match status" value="1"/>
</dbReference>
<dbReference type="EMBL" id="JBAMIC010000013">
    <property type="protein sequence ID" value="KAK7098009.1"/>
    <property type="molecule type" value="Genomic_DNA"/>
</dbReference>
<evidence type="ECO:0000313" key="3">
    <source>
        <dbReference type="EMBL" id="KAK7098009.1"/>
    </source>
</evidence>
<dbReference type="AlphaFoldDB" id="A0AAN9B3H4"/>
<name>A0AAN9B3H4_9CAEN</name>
<feature type="signal peptide" evidence="1">
    <location>
        <begin position="1"/>
        <end position="18"/>
    </location>
</feature>
<accession>A0AAN9B3H4</accession>
<organism evidence="3 4">
    <name type="scientific">Littorina saxatilis</name>
    <dbReference type="NCBI Taxonomy" id="31220"/>
    <lineage>
        <taxon>Eukaryota</taxon>
        <taxon>Metazoa</taxon>
        <taxon>Spiralia</taxon>
        <taxon>Lophotrochozoa</taxon>
        <taxon>Mollusca</taxon>
        <taxon>Gastropoda</taxon>
        <taxon>Caenogastropoda</taxon>
        <taxon>Littorinimorpha</taxon>
        <taxon>Littorinoidea</taxon>
        <taxon>Littorinidae</taxon>
        <taxon>Littorina</taxon>
    </lineage>
</organism>
<dbReference type="InterPro" id="IPR024655">
    <property type="entry name" value="Asl1_glyco_hydro_catalytic"/>
</dbReference>
<keyword evidence="4" id="KW-1185">Reference proteome</keyword>
<dbReference type="Proteomes" id="UP001374579">
    <property type="component" value="Unassembled WGS sequence"/>
</dbReference>
<feature type="domain" description="Asl1-like glycosyl hydrolase catalytic" evidence="2">
    <location>
        <begin position="30"/>
        <end position="263"/>
    </location>
</feature>
<dbReference type="GO" id="GO:0071966">
    <property type="term" value="P:fungal-type cell wall polysaccharide metabolic process"/>
    <property type="evidence" value="ECO:0007669"/>
    <property type="project" value="TreeGrafter"/>
</dbReference>
<dbReference type="Gene3D" id="3.20.20.80">
    <property type="entry name" value="Glycosidases"/>
    <property type="match status" value="1"/>
</dbReference>
<protein>
    <recommendedName>
        <fullName evidence="2">Asl1-like glycosyl hydrolase catalytic domain-containing protein</fullName>
    </recommendedName>
</protein>
<evidence type="ECO:0000313" key="4">
    <source>
        <dbReference type="Proteomes" id="UP001374579"/>
    </source>
</evidence>
<keyword evidence="1" id="KW-0732">Signal</keyword>
<dbReference type="InterPro" id="IPR053183">
    <property type="entry name" value="ASL1"/>
</dbReference>
<evidence type="ECO:0000256" key="1">
    <source>
        <dbReference type="SAM" id="SignalP"/>
    </source>
</evidence>
<comment type="caution">
    <text evidence="3">The sequence shown here is derived from an EMBL/GenBank/DDBJ whole genome shotgun (WGS) entry which is preliminary data.</text>
</comment>
<dbReference type="SUPFAM" id="SSF51445">
    <property type="entry name" value="(Trans)glycosidases"/>
    <property type="match status" value="1"/>
</dbReference>
<sequence>MSVRVAVLALALLQLSVSFLLNGPSKKKGLAVTWGTRRCGDFEVLKGAHWWYDWSSQPRDYTDNCDTHLPPGYVPMVWGWHFDGRSNDHDFGHYDTVLGFNEPNHRHSSNLTSKQAAEAWREMEKQAGSRTLVSPAATLCSGSACHGSADLWFIEFFRECHGCRVDYLATHYYGSKPDDLMSYLEDLWNRFHRKIWLTEFQPYNGGTPEDYLHFMKQVLPRLEAAPFVYRYSWYTTRTLRRQLGNGSLLDHNSVALTELGRFYMQF</sequence>
<proteinExistence type="predicted"/>
<dbReference type="InterPro" id="IPR017853">
    <property type="entry name" value="GH"/>
</dbReference>